<keyword evidence="6" id="KW-0378">Hydrolase</keyword>
<sequence length="376" mass="43500">MTKLSLKVIGLGFVFMYYEALNKDPAEVSQFYSNISDVVFVDIAKLDDQEHETYPVVKLRGRNAIKEYFESIKTQLSTTKLKIKTFDSQKVSGISSSNSTILLSLTGEVMWKNTNIYNFTQNFLLTTTEDDEQVYEISNSVFRITTEITHQSFVETRTSKKISNTQTRLKSKNEHYNNHSSAFVPGNSTYQNKYNNWNNGVMENGNMGVFPQHMMNEYYQYQNLVPQQYGYYNSNSNMNMNSYNRYSGKKYSNNGNSNYDRNNSRNTSNNSTYNNYHKESKYDNSHTVFVRNTRDITEEQIKNSLEKEFGVINKITTGENYTTVNFDIESSQSKCLLKGKLDIDGEEVSFDKDQTQGRQTSNNVQDDQTKENLVNQ</sequence>
<dbReference type="InterPro" id="IPR018222">
    <property type="entry name" value="Nuclear_transport_factor_2_euk"/>
</dbReference>
<dbReference type="PROSITE" id="PS50102">
    <property type="entry name" value="RRM"/>
    <property type="match status" value="1"/>
</dbReference>
<feature type="domain" description="NTF2" evidence="5">
    <location>
        <begin position="9"/>
        <end position="144"/>
    </location>
</feature>
<dbReference type="Gene3D" id="3.10.450.50">
    <property type="match status" value="1"/>
</dbReference>
<dbReference type="GO" id="GO:0003723">
    <property type="term" value="F:RNA binding"/>
    <property type="evidence" value="ECO:0007669"/>
    <property type="project" value="UniProtKB-UniRule"/>
</dbReference>
<dbReference type="SUPFAM" id="SSF54427">
    <property type="entry name" value="NTF2-like"/>
    <property type="match status" value="1"/>
</dbReference>
<keyword evidence="7" id="KW-1185">Reference proteome</keyword>
<evidence type="ECO:0000259" key="5">
    <source>
        <dbReference type="PROSITE" id="PS50177"/>
    </source>
</evidence>
<keyword evidence="3" id="KW-0732">Signal</keyword>
<keyword evidence="1" id="KW-0694">RNA-binding</keyword>
<dbReference type="AlphaFoldDB" id="A0A1X7QYG0"/>
<dbReference type="InterPro" id="IPR032710">
    <property type="entry name" value="NTF2-like_dom_sf"/>
</dbReference>
<keyword evidence="6" id="KW-0645">Protease</keyword>
<dbReference type="PROSITE" id="PS50177">
    <property type="entry name" value="NTF2_DOMAIN"/>
    <property type="match status" value="1"/>
</dbReference>
<feature type="region of interest" description="Disordered" evidence="2">
    <location>
        <begin position="348"/>
        <end position="376"/>
    </location>
</feature>
<evidence type="ECO:0000256" key="3">
    <source>
        <dbReference type="SAM" id="SignalP"/>
    </source>
</evidence>
<feature type="domain" description="RRM" evidence="4">
    <location>
        <begin position="286"/>
        <end position="367"/>
    </location>
</feature>
<evidence type="ECO:0000256" key="2">
    <source>
        <dbReference type="SAM" id="MobiDB-lite"/>
    </source>
</evidence>
<dbReference type="Pfam" id="PF02136">
    <property type="entry name" value="NTF2"/>
    <property type="match status" value="1"/>
</dbReference>
<feature type="region of interest" description="Disordered" evidence="2">
    <location>
        <begin position="247"/>
        <end position="280"/>
    </location>
</feature>
<feature type="signal peptide" evidence="3">
    <location>
        <begin position="1"/>
        <end position="20"/>
    </location>
</feature>
<evidence type="ECO:0000313" key="6">
    <source>
        <dbReference type="EMBL" id="SMN18411.1"/>
    </source>
</evidence>
<name>A0A1X7QYG0_9SACH</name>
<protein>
    <submittedName>
        <fullName evidence="6">Similar to Saccharomyces cerevisiae YNR051C BRE5 Ubiquitin protease cofactor</fullName>
    </submittedName>
</protein>
<dbReference type="OrthoDB" id="25274at2759"/>
<gene>
    <name evidence="6" type="ORF">KASA_0Q08833G</name>
</gene>
<dbReference type="InterPro" id="IPR000504">
    <property type="entry name" value="RRM_dom"/>
</dbReference>
<evidence type="ECO:0000259" key="4">
    <source>
        <dbReference type="PROSITE" id="PS50102"/>
    </source>
</evidence>
<dbReference type="GO" id="GO:0006508">
    <property type="term" value="P:proteolysis"/>
    <property type="evidence" value="ECO:0007669"/>
    <property type="project" value="UniProtKB-KW"/>
</dbReference>
<organism evidence="6 7">
    <name type="scientific">Maudiozyma saulgeensis</name>
    <dbReference type="NCBI Taxonomy" id="1789683"/>
    <lineage>
        <taxon>Eukaryota</taxon>
        <taxon>Fungi</taxon>
        <taxon>Dikarya</taxon>
        <taxon>Ascomycota</taxon>
        <taxon>Saccharomycotina</taxon>
        <taxon>Saccharomycetes</taxon>
        <taxon>Saccharomycetales</taxon>
        <taxon>Saccharomycetaceae</taxon>
        <taxon>Maudiozyma</taxon>
    </lineage>
</organism>
<dbReference type="GO" id="GO:0008233">
    <property type="term" value="F:peptidase activity"/>
    <property type="evidence" value="ECO:0007669"/>
    <property type="project" value="UniProtKB-KW"/>
</dbReference>
<dbReference type="STRING" id="1789683.A0A1X7QYG0"/>
<evidence type="ECO:0000313" key="7">
    <source>
        <dbReference type="Proteomes" id="UP000196158"/>
    </source>
</evidence>
<reference evidence="6 7" key="1">
    <citation type="submission" date="2017-04" db="EMBL/GenBank/DDBJ databases">
        <authorList>
            <person name="Afonso C.L."/>
            <person name="Miller P.J."/>
            <person name="Scott M.A."/>
            <person name="Spackman E."/>
            <person name="Goraichik I."/>
            <person name="Dimitrov K.M."/>
            <person name="Suarez D.L."/>
            <person name="Swayne D.E."/>
        </authorList>
    </citation>
    <scope>NUCLEOTIDE SEQUENCE [LARGE SCALE GENOMIC DNA]</scope>
</reference>
<accession>A0A1X7QYG0</accession>
<feature type="compositionally biased region" description="Polar residues" evidence="2">
    <location>
        <begin position="356"/>
        <end position="376"/>
    </location>
</feature>
<dbReference type="EMBL" id="FXLY01000002">
    <property type="protein sequence ID" value="SMN18411.1"/>
    <property type="molecule type" value="Genomic_DNA"/>
</dbReference>
<feature type="chain" id="PRO_5012914329" evidence="3">
    <location>
        <begin position="21"/>
        <end position="376"/>
    </location>
</feature>
<evidence type="ECO:0000256" key="1">
    <source>
        <dbReference type="PROSITE-ProRule" id="PRU00176"/>
    </source>
</evidence>
<proteinExistence type="predicted"/>
<dbReference type="InterPro" id="IPR002075">
    <property type="entry name" value="NTF2_dom"/>
</dbReference>
<feature type="compositionally biased region" description="Low complexity" evidence="2">
    <location>
        <begin position="247"/>
        <end position="275"/>
    </location>
</feature>
<dbReference type="Proteomes" id="UP000196158">
    <property type="component" value="Unassembled WGS sequence"/>
</dbReference>